<proteinExistence type="inferred from homology"/>
<comment type="cofactor">
    <cofactor evidence="3">
        <name>Mn(2+)</name>
        <dbReference type="ChEBI" id="CHEBI:29035"/>
    </cofactor>
</comment>
<protein>
    <submittedName>
        <fullName evidence="10">Serine/threonine dehydratase</fullName>
    </submittedName>
</protein>
<comment type="cofactor">
    <cofactor evidence="1">
        <name>Ca(2+)</name>
        <dbReference type="ChEBI" id="CHEBI:29108"/>
    </cofactor>
</comment>
<evidence type="ECO:0000256" key="8">
    <source>
        <dbReference type="ARBA" id="ARBA00023239"/>
    </source>
</evidence>
<sequence>MLSLTDIENAHKRIKPFIHNTPILSSQKLNEYLGHNIYFKAECLQKVGAFKARGGANTLLWLKEQGHDIKRVVANSSGNHAQAVAWAASQLGIPATIYMPTNVSKVKAQATAAYGAEVVYCENRQEADRKVAEAQEQPGVFWIPPFNHEQVVCGQGTAAYEAILELRAQGIDTIDAAFAPCGGGGAISGTHIATKGLCPEAKVIAAEPLAGNDAAQSLRCGEIVTLDQQPNTLADGAMTLAVGEITFDYLKKLDGMIEVDEPEIAYWTQWLSHLLKLHVEPTSAMTMEAVKRYLSDKTEKQNVLVILTGGNVDNGKMKAIWEEDYLSQVPSL</sequence>
<evidence type="ECO:0000256" key="5">
    <source>
        <dbReference type="ARBA" id="ARBA00010869"/>
    </source>
</evidence>
<name>A0AA37VWR6_9GAMM</name>
<comment type="cofactor">
    <cofactor evidence="4">
        <name>Mg(2+)</name>
        <dbReference type="ChEBI" id="CHEBI:18420"/>
    </cofactor>
</comment>
<comment type="caution">
    <text evidence="10">The sequence shown here is derived from an EMBL/GenBank/DDBJ whole genome shotgun (WGS) entry which is preliminary data.</text>
</comment>
<dbReference type="Proteomes" id="UP001161422">
    <property type="component" value="Unassembled WGS sequence"/>
</dbReference>
<evidence type="ECO:0000256" key="4">
    <source>
        <dbReference type="ARBA" id="ARBA00001946"/>
    </source>
</evidence>
<dbReference type="RefSeq" id="WP_095505210.1">
    <property type="nucleotide sequence ID" value="NZ_BSNC01000004.1"/>
</dbReference>
<dbReference type="GO" id="GO:0000287">
    <property type="term" value="F:magnesium ion binding"/>
    <property type="evidence" value="ECO:0007669"/>
    <property type="project" value="TreeGrafter"/>
</dbReference>
<dbReference type="PROSITE" id="PS00165">
    <property type="entry name" value="DEHYDRATASE_SER_THR"/>
    <property type="match status" value="1"/>
</dbReference>
<evidence type="ECO:0000259" key="9">
    <source>
        <dbReference type="Pfam" id="PF00291"/>
    </source>
</evidence>
<dbReference type="NCBIfam" id="NF005147">
    <property type="entry name" value="PRK06608.1"/>
    <property type="match status" value="1"/>
</dbReference>
<feature type="domain" description="Tryptophan synthase beta chain-like PALP" evidence="9">
    <location>
        <begin position="15"/>
        <end position="309"/>
    </location>
</feature>
<keyword evidence="8" id="KW-0456">Lyase</keyword>
<organism evidence="10 11">
    <name type="scientific">Paraferrimonas sedimenticola</name>
    <dbReference type="NCBI Taxonomy" id="375674"/>
    <lineage>
        <taxon>Bacteria</taxon>
        <taxon>Pseudomonadati</taxon>
        <taxon>Pseudomonadota</taxon>
        <taxon>Gammaproteobacteria</taxon>
        <taxon>Alteromonadales</taxon>
        <taxon>Ferrimonadaceae</taxon>
        <taxon>Paraferrimonas</taxon>
    </lineage>
</organism>
<dbReference type="InterPro" id="IPR001926">
    <property type="entry name" value="TrpB-like_PALP"/>
</dbReference>
<evidence type="ECO:0000256" key="3">
    <source>
        <dbReference type="ARBA" id="ARBA00001936"/>
    </source>
</evidence>
<evidence type="ECO:0000256" key="1">
    <source>
        <dbReference type="ARBA" id="ARBA00001913"/>
    </source>
</evidence>
<reference evidence="10" key="1">
    <citation type="journal article" date="2014" name="Int. J. Syst. Evol. Microbiol.">
        <title>Complete genome sequence of Corynebacterium casei LMG S-19264T (=DSM 44701T), isolated from a smear-ripened cheese.</title>
        <authorList>
            <consortium name="US DOE Joint Genome Institute (JGI-PGF)"/>
            <person name="Walter F."/>
            <person name="Albersmeier A."/>
            <person name="Kalinowski J."/>
            <person name="Ruckert C."/>
        </authorList>
    </citation>
    <scope>NUCLEOTIDE SEQUENCE</scope>
    <source>
        <strain evidence="10">NBRC 101628</strain>
    </source>
</reference>
<evidence type="ECO:0000256" key="7">
    <source>
        <dbReference type="ARBA" id="ARBA00022898"/>
    </source>
</evidence>
<keyword evidence="7" id="KW-0663">Pyridoxal phosphate</keyword>
<keyword evidence="11" id="KW-1185">Reference proteome</keyword>
<evidence type="ECO:0000256" key="6">
    <source>
        <dbReference type="ARBA" id="ARBA00022842"/>
    </source>
</evidence>
<dbReference type="SUPFAM" id="SSF53686">
    <property type="entry name" value="Tryptophan synthase beta subunit-like PLP-dependent enzymes"/>
    <property type="match status" value="1"/>
</dbReference>
<dbReference type="GO" id="GO:0008721">
    <property type="term" value="F:D-serine ammonia-lyase activity"/>
    <property type="evidence" value="ECO:0007669"/>
    <property type="project" value="TreeGrafter"/>
</dbReference>
<dbReference type="PANTHER" id="PTHR43050">
    <property type="entry name" value="SERINE / THREONINE RACEMASE FAMILY MEMBER"/>
    <property type="match status" value="1"/>
</dbReference>
<comment type="cofactor">
    <cofactor evidence="2">
        <name>pyridoxal 5'-phosphate</name>
        <dbReference type="ChEBI" id="CHEBI:597326"/>
    </cofactor>
</comment>
<dbReference type="GO" id="GO:0003941">
    <property type="term" value="F:L-serine ammonia-lyase activity"/>
    <property type="evidence" value="ECO:0007669"/>
    <property type="project" value="TreeGrafter"/>
</dbReference>
<dbReference type="GO" id="GO:0005524">
    <property type="term" value="F:ATP binding"/>
    <property type="evidence" value="ECO:0007669"/>
    <property type="project" value="TreeGrafter"/>
</dbReference>
<dbReference type="GO" id="GO:0030170">
    <property type="term" value="F:pyridoxal phosphate binding"/>
    <property type="evidence" value="ECO:0007669"/>
    <property type="project" value="InterPro"/>
</dbReference>
<gene>
    <name evidence="10" type="ORF">GCM10007895_16600</name>
</gene>
<dbReference type="EMBL" id="BSNC01000004">
    <property type="protein sequence ID" value="GLP96354.1"/>
    <property type="molecule type" value="Genomic_DNA"/>
</dbReference>
<dbReference type="GO" id="GO:0018114">
    <property type="term" value="F:threonine racemase activity"/>
    <property type="evidence" value="ECO:0007669"/>
    <property type="project" value="TreeGrafter"/>
</dbReference>
<dbReference type="GO" id="GO:0030378">
    <property type="term" value="F:serine racemase activity"/>
    <property type="evidence" value="ECO:0007669"/>
    <property type="project" value="TreeGrafter"/>
</dbReference>
<evidence type="ECO:0000256" key="2">
    <source>
        <dbReference type="ARBA" id="ARBA00001933"/>
    </source>
</evidence>
<dbReference type="InterPro" id="IPR000634">
    <property type="entry name" value="Ser/Thr_deHydtase_PyrdxlP-BS"/>
</dbReference>
<evidence type="ECO:0000313" key="10">
    <source>
        <dbReference type="EMBL" id="GLP96354.1"/>
    </source>
</evidence>
<dbReference type="InterPro" id="IPR036052">
    <property type="entry name" value="TrpB-like_PALP_sf"/>
</dbReference>
<comment type="similarity">
    <text evidence="5">Belongs to the serine/threonine dehydratase family.</text>
</comment>
<dbReference type="Gene3D" id="3.40.50.1100">
    <property type="match status" value="2"/>
</dbReference>
<keyword evidence="6" id="KW-0460">Magnesium</keyword>
<dbReference type="GO" id="GO:0006520">
    <property type="term" value="P:amino acid metabolic process"/>
    <property type="evidence" value="ECO:0007669"/>
    <property type="project" value="InterPro"/>
</dbReference>
<dbReference type="Pfam" id="PF00291">
    <property type="entry name" value="PALP"/>
    <property type="match status" value="1"/>
</dbReference>
<dbReference type="AlphaFoldDB" id="A0AA37VWR6"/>
<reference evidence="10" key="2">
    <citation type="submission" date="2023-01" db="EMBL/GenBank/DDBJ databases">
        <title>Draft genome sequence of Paraferrimonas sedimenticola strain NBRC 101628.</title>
        <authorList>
            <person name="Sun Q."/>
            <person name="Mori K."/>
        </authorList>
    </citation>
    <scope>NUCLEOTIDE SEQUENCE</scope>
    <source>
        <strain evidence="10">NBRC 101628</strain>
    </source>
</reference>
<dbReference type="CDD" id="cd01562">
    <property type="entry name" value="Thr-dehyd"/>
    <property type="match status" value="1"/>
</dbReference>
<evidence type="ECO:0000313" key="11">
    <source>
        <dbReference type="Proteomes" id="UP001161422"/>
    </source>
</evidence>
<dbReference type="FunFam" id="3.40.50.1100:FF:000005">
    <property type="entry name" value="Threonine dehydratase catabolic"/>
    <property type="match status" value="1"/>
</dbReference>
<accession>A0AA37VWR6</accession>
<dbReference type="PANTHER" id="PTHR43050:SF1">
    <property type="entry name" value="SERINE RACEMASE"/>
    <property type="match status" value="1"/>
</dbReference>